<dbReference type="PROSITE" id="PS51352">
    <property type="entry name" value="THIOREDOXIN_2"/>
    <property type="match status" value="1"/>
</dbReference>
<dbReference type="AlphaFoldDB" id="A0A7S8E5R5"/>
<evidence type="ECO:0000313" key="4">
    <source>
        <dbReference type="Proteomes" id="UP000594468"/>
    </source>
</evidence>
<dbReference type="RefSeq" id="WP_195168964.1">
    <property type="nucleotide sequence ID" value="NZ_CP062983.1"/>
</dbReference>
<evidence type="ECO:0000313" key="3">
    <source>
        <dbReference type="EMBL" id="QPC80889.1"/>
    </source>
</evidence>
<feature type="domain" description="Thioredoxin" evidence="2">
    <location>
        <begin position="25"/>
        <end position="232"/>
    </location>
</feature>
<dbReference type="Pfam" id="PF13462">
    <property type="entry name" value="Thioredoxin_4"/>
    <property type="match status" value="1"/>
</dbReference>
<keyword evidence="1" id="KW-0472">Membrane</keyword>
<gene>
    <name evidence="3" type="ORF">G4Y79_14350</name>
</gene>
<evidence type="ECO:0000259" key="2">
    <source>
        <dbReference type="PROSITE" id="PS51352"/>
    </source>
</evidence>
<accession>A0A7S8E5R5</accession>
<dbReference type="KEGG" id="pmet:G4Y79_14350"/>
<evidence type="ECO:0000256" key="1">
    <source>
        <dbReference type="SAM" id="Phobius"/>
    </source>
</evidence>
<organism evidence="3 4">
    <name type="scientific">Phototrophicus methaneseepsis</name>
    <dbReference type="NCBI Taxonomy" id="2710758"/>
    <lineage>
        <taxon>Bacteria</taxon>
        <taxon>Bacillati</taxon>
        <taxon>Chloroflexota</taxon>
        <taxon>Candidatus Thermofontia</taxon>
        <taxon>Phototrophicales</taxon>
        <taxon>Phototrophicaceae</taxon>
        <taxon>Phototrophicus</taxon>
    </lineage>
</organism>
<sequence length="232" mass="25667">MTVTRKTKNDANNNQTILLIGIIVAAVIVAIAAIVLSSTNTGLSTTEINYDEIPQSRTEDGAFVLGNPDATVTFVLFEDFLCPHCQAYQSTLKDMMKELIVTGEANFEFRMVQTNQVSYIPFGLAECADILEPGSFWEAHDTLFQLAASQSFNEETPRKFAEEMGLPYGDLLTCQKDADQYVTDGQFVQQFDWFSGTPAVGVRKNDGPVLQDALLAGRPTVEQYRMVVEQAQ</sequence>
<keyword evidence="1" id="KW-0812">Transmembrane</keyword>
<dbReference type="Proteomes" id="UP000594468">
    <property type="component" value="Chromosome"/>
</dbReference>
<dbReference type="InterPro" id="IPR013766">
    <property type="entry name" value="Thioredoxin_domain"/>
</dbReference>
<dbReference type="InterPro" id="IPR012336">
    <property type="entry name" value="Thioredoxin-like_fold"/>
</dbReference>
<keyword evidence="4" id="KW-1185">Reference proteome</keyword>
<dbReference type="InterPro" id="IPR036249">
    <property type="entry name" value="Thioredoxin-like_sf"/>
</dbReference>
<dbReference type="EMBL" id="CP062983">
    <property type="protein sequence ID" value="QPC80889.1"/>
    <property type="molecule type" value="Genomic_DNA"/>
</dbReference>
<feature type="transmembrane region" description="Helical" evidence="1">
    <location>
        <begin position="16"/>
        <end position="36"/>
    </location>
</feature>
<protein>
    <submittedName>
        <fullName evidence="3">DsbA family protein</fullName>
    </submittedName>
</protein>
<name>A0A7S8E5R5_9CHLR</name>
<proteinExistence type="predicted"/>
<dbReference type="Gene3D" id="3.40.30.10">
    <property type="entry name" value="Glutaredoxin"/>
    <property type="match status" value="1"/>
</dbReference>
<reference evidence="3 4" key="1">
    <citation type="submission" date="2020-02" db="EMBL/GenBank/DDBJ databases">
        <authorList>
            <person name="Zheng R.K."/>
            <person name="Sun C.M."/>
        </authorList>
    </citation>
    <scope>NUCLEOTIDE SEQUENCE [LARGE SCALE GENOMIC DNA]</scope>
    <source>
        <strain evidence="4">rifampicinis</strain>
    </source>
</reference>
<dbReference type="SUPFAM" id="SSF52833">
    <property type="entry name" value="Thioredoxin-like"/>
    <property type="match status" value="1"/>
</dbReference>
<keyword evidence="1" id="KW-1133">Transmembrane helix</keyword>